<proteinExistence type="predicted"/>
<comment type="caution">
    <text evidence="2">The sequence shown here is derived from an EMBL/GenBank/DDBJ whole genome shotgun (WGS) entry which is preliminary data.</text>
</comment>
<evidence type="ECO:0000313" key="3">
    <source>
        <dbReference type="Proteomes" id="UP000037069"/>
    </source>
</evidence>
<accession>A0A0L0CEU9</accession>
<reference evidence="2 3" key="1">
    <citation type="journal article" date="2015" name="Nat. Commun.">
        <title>Lucilia cuprina genome unlocks parasitic fly biology to underpin future interventions.</title>
        <authorList>
            <person name="Anstead C.A."/>
            <person name="Korhonen P.K."/>
            <person name="Young N.D."/>
            <person name="Hall R.S."/>
            <person name="Jex A.R."/>
            <person name="Murali S.C."/>
            <person name="Hughes D.S."/>
            <person name="Lee S.F."/>
            <person name="Perry T."/>
            <person name="Stroehlein A.J."/>
            <person name="Ansell B.R."/>
            <person name="Breugelmans B."/>
            <person name="Hofmann A."/>
            <person name="Qu J."/>
            <person name="Dugan S."/>
            <person name="Lee S.L."/>
            <person name="Chao H."/>
            <person name="Dinh H."/>
            <person name="Han Y."/>
            <person name="Doddapaneni H.V."/>
            <person name="Worley K.C."/>
            <person name="Muzny D.M."/>
            <person name="Ioannidis P."/>
            <person name="Waterhouse R.M."/>
            <person name="Zdobnov E.M."/>
            <person name="James P.J."/>
            <person name="Bagnall N.H."/>
            <person name="Kotze A.C."/>
            <person name="Gibbs R.A."/>
            <person name="Richards S."/>
            <person name="Batterham P."/>
            <person name="Gasser R.B."/>
        </authorList>
    </citation>
    <scope>NUCLEOTIDE SEQUENCE [LARGE SCALE GENOMIC DNA]</scope>
    <source>
        <strain evidence="2 3">LS</strain>
        <tissue evidence="2">Full body</tissue>
    </source>
</reference>
<keyword evidence="3" id="KW-1185">Reference proteome</keyword>
<evidence type="ECO:0000256" key="1">
    <source>
        <dbReference type="SAM" id="MobiDB-lite"/>
    </source>
</evidence>
<dbReference type="EMBL" id="JRES01000589">
    <property type="protein sequence ID" value="KNC30009.1"/>
    <property type="molecule type" value="Genomic_DNA"/>
</dbReference>
<feature type="compositionally biased region" description="Polar residues" evidence="1">
    <location>
        <begin position="99"/>
        <end position="125"/>
    </location>
</feature>
<feature type="region of interest" description="Disordered" evidence="1">
    <location>
        <begin position="98"/>
        <end position="157"/>
    </location>
</feature>
<protein>
    <submittedName>
        <fullName evidence="2">Uncharacterized protein</fullName>
    </submittedName>
</protein>
<dbReference type="Proteomes" id="UP000037069">
    <property type="component" value="Unassembled WGS sequence"/>
</dbReference>
<evidence type="ECO:0000313" key="2">
    <source>
        <dbReference type="EMBL" id="KNC30009.1"/>
    </source>
</evidence>
<name>A0A0L0CEU9_LUCCU</name>
<gene>
    <name evidence="2" type="ORF">FF38_06107</name>
</gene>
<dbReference type="AlphaFoldDB" id="A0A0L0CEU9"/>
<organism evidence="2 3">
    <name type="scientific">Lucilia cuprina</name>
    <name type="common">Green bottle fly</name>
    <name type="synonym">Australian sheep blowfly</name>
    <dbReference type="NCBI Taxonomy" id="7375"/>
    <lineage>
        <taxon>Eukaryota</taxon>
        <taxon>Metazoa</taxon>
        <taxon>Ecdysozoa</taxon>
        <taxon>Arthropoda</taxon>
        <taxon>Hexapoda</taxon>
        <taxon>Insecta</taxon>
        <taxon>Pterygota</taxon>
        <taxon>Neoptera</taxon>
        <taxon>Endopterygota</taxon>
        <taxon>Diptera</taxon>
        <taxon>Brachycera</taxon>
        <taxon>Muscomorpha</taxon>
        <taxon>Oestroidea</taxon>
        <taxon>Calliphoridae</taxon>
        <taxon>Luciliinae</taxon>
        <taxon>Lucilia</taxon>
    </lineage>
</organism>
<sequence length="157" mass="17621">MYSLETNLDLSKEAFQHNHEEFFQVLFGFPGVSKRGPKLRAKFIETKLLGCGGSGKVGWVSLALEVFSIDSSIEIIQKCLKISISVIVLGGSAPLVHPQHSQKNQALPQPYQTPRHSSTSDNQASDAYHQHHSTRTHYPYKMARTTPQAEKRMPHPR</sequence>